<sequence>MDFMNSSRSDIAVPFGDGTHATALWHYSARNASGSVSCRPVLLIHGFRGDHHGLSFIAHHLRARDAYVPDLPGFGQTRPLAGGLTLESYLDFIDGLVTVVTSAAGAPPMVIGHSFGSILTAHWAARTMSRTEEDTQAPTASATAPLILLNPIVSPALAGTNRIMTQAAQAYYWAGSRLPERAGSALLRNQVIVRLMSEMMAATCDPGLRAFIHDQHRRHFSTFANRRSLAEAFEVSIRHTAAEAADALTMPVTVVAGRDDKIAPLAATTAFADSLPDAELVVFDRVGHLTHYERPEQIAGIIDAIED</sequence>
<dbReference type="Gene3D" id="3.40.50.1820">
    <property type="entry name" value="alpha/beta hydrolase"/>
    <property type="match status" value="1"/>
</dbReference>
<dbReference type="Pfam" id="PF12697">
    <property type="entry name" value="Abhydrolase_6"/>
    <property type="match status" value="1"/>
</dbReference>
<gene>
    <name evidence="2" type="ORF">EW640_04375</name>
</gene>
<evidence type="ECO:0000313" key="2">
    <source>
        <dbReference type="EMBL" id="QIN28595.1"/>
    </source>
</evidence>
<dbReference type="InterPro" id="IPR000073">
    <property type="entry name" value="AB_hydrolase_1"/>
</dbReference>
<accession>A0A6G8KVH2</accession>
<dbReference type="PANTHER" id="PTHR43798">
    <property type="entry name" value="MONOACYLGLYCEROL LIPASE"/>
    <property type="match status" value="1"/>
</dbReference>
<evidence type="ECO:0000259" key="1">
    <source>
        <dbReference type="Pfam" id="PF12697"/>
    </source>
</evidence>
<name>A0A6G8KVH2_9MICO</name>
<dbReference type="InterPro" id="IPR029058">
    <property type="entry name" value="AB_hydrolase_fold"/>
</dbReference>
<evidence type="ECO:0000313" key="3">
    <source>
        <dbReference type="Proteomes" id="UP000501518"/>
    </source>
</evidence>
<reference evidence="2 3" key="1">
    <citation type="submission" date="2019-02" db="EMBL/GenBank/DDBJ databases">
        <title>Complete Genome Sequence and Methylome Analysis of Brevibacterium luteolum NEB1784.</title>
        <authorList>
            <person name="Fomenkov A."/>
            <person name="Roberts R.J."/>
        </authorList>
    </citation>
    <scope>NUCLEOTIDE SEQUENCE [LARGE SCALE GENOMIC DNA]</scope>
    <source>
        <strain evidence="2 3">NEB1784</strain>
    </source>
</reference>
<feature type="domain" description="AB hydrolase-1" evidence="1">
    <location>
        <begin position="41"/>
        <end position="299"/>
    </location>
</feature>
<dbReference type="EMBL" id="CP035810">
    <property type="protein sequence ID" value="QIN28595.1"/>
    <property type="molecule type" value="Genomic_DNA"/>
</dbReference>
<protein>
    <submittedName>
        <fullName evidence="2">Alpha/beta hydrolase</fullName>
    </submittedName>
</protein>
<dbReference type="InterPro" id="IPR050266">
    <property type="entry name" value="AB_hydrolase_sf"/>
</dbReference>
<dbReference type="SUPFAM" id="SSF53474">
    <property type="entry name" value="alpha/beta-Hydrolases"/>
    <property type="match status" value="1"/>
</dbReference>
<dbReference type="KEGG" id="blut:EW640_04375"/>
<organism evidence="2 3">
    <name type="scientific">Brevibacterium luteolum</name>
    <dbReference type="NCBI Taxonomy" id="199591"/>
    <lineage>
        <taxon>Bacteria</taxon>
        <taxon>Bacillati</taxon>
        <taxon>Actinomycetota</taxon>
        <taxon>Actinomycetes</taxon>
        <taxon>Micrococcales</taxon>
        <taxon>Brevibacteriaceae</taxon>
        <taxon>Brevibacterium</taxon>
    </lineage>
</organism>
<keyword evidence="2" id="KW-0378">Hydrolase</keyword>
<dbReference type="Proteomes" id="UP000501518">
    <property type="component" value="Chromosome"/>
</dbReference>
<proteinExistence type="predicted"/>
<dbReference type="AlphaFoldDB" id="A0A6G8KVH2"/>
<dbReference type="RefSeq" id="WP_165883075.1">
    <property type="nucleotide sequence ID" value="NZ_CP035810.1"/>
</dbReference>
<dbReference type="GO" id="GO:0016787">
    <property type="term" value="F:hydrolase activity"/>
    <property type="evidence" value="ECO:0007669"/>
    <property type="project" value="UniProtKB-KW"/>
</dbReference>